<dbReference type="PANTHER" id="PTHR43349">
    <property type="entry name" value="PINORESINOL REDUCTASE-RELATED"/>
    <property type="match status" value="1"/>
</dbReference>
<dbReference type="AlphaFoldDB" id="A0A2I0KPG3"/>
<dbReference type="InterPro" id="IPR036291">
    <property type="entry name" value="NAD(P)-bd_dom_sf"/>
</dbReference>
<keyword evidence="3" id="KW-1185">Reference proteome</keyword>
<name>A0A2I0KPG3_PUNGR</name>
<feature type="domain" description="NmrA-like" evidence="1">
    <location>
        <begin position="147"/>
        <end position="273"/>
    </location>
</feature>
<protein>
    <recommendedName>
        <fullName evidence="1">NmrA-like domain-containing protein</fullName>
    </recommendedName>
</protein>
<reference evidence="2 3" key="1">
    <citation type="submission" date="2017-11" db="EMBL/GenBank/DDBJ databases">
        <title>De-novo sequencing of pomegranate (Punica granatum L.) genome.</title>
        <authorList>
            <person name="Akparov Z."/>
            <person name="Amiraslanov A."/>
            <person name="Hajiyeva S."/>
            <person name="Abbasov M."/>
            <person name="Kaur K."/>
            <person name="Hamwieh A."/>
            <person name="Solovyev V."/>
            <person name="Salamov A."/>
            <person name="Braich B."/>
            <person name="Kosarev P."/>
            <person name="Mahmoud A."/>
            <person name="Hajiyev E."/>
            <person name="Babayeva S."/>
            <person name="Izzatullayeva V."/>
            <person name="Mammadov A."/>
            <person name="Mammadov A."/>
            <person name="Sharifova S."/>
            <person name="Ojaghi J."/>
            <person name="Eynullazada K."/>
            <person name="Bayramov B."/>
            <person name="Abdulazimova A."/>
            <person name="Shahmuradov I."/>
        </authorList>
    </citation>
    <scope>NUCLEOTIDE SEQUENCE [LARGE SCALE GENOMIC DNA]</scope>
    <source>
        <strain evidence="3">cv. AG2017</strain>
        <tissue evidence="2">Leaf</tissue>
    </source>
</reference>
<dbReference type="Pfam" id="PF05368">
    <property type="entry name" value="NmrA"/>
    <property type="match status" value="2"/>
</dbReference>
<sequence>MAGSPSLNVVGSPTLIIGSTGFIGRFVTEASLDYGRPTYVLVRGRAESETSSFQTRADAIRSFQDKGAIIVQGSINDMEMMEKVLKEHKIEVVISAVGGGSILGQLVLRFLPSEFGHDIVRADPVEPAWPYHDNTHPSDVLPPMDHFQIYGDGNVKAYFVAGTDIGKFTMKCVDDDRTLNKTVHFRPPSNLLSINELASLWEEKIGRKLPRVTITEDELLALAEEMRIPRSIVAALTRDIFIKGCQVNYSLDKLEDIEITSLYPDDPFITIDECYNEFAKKIADFPLNIIHR</sequence>
<feature type="domain" description="NmrA-like" evidence="1">
    <location>
        <begin position="15"/>
        <end position="134"/>
    </location>
</feature>
<dbReference type="EMBL" id="PGOL01000459">
    <property type="protein sequence ID" value="PKI70374.1"/>
    <property type="molecule type" value="Genomic_DNA"/>
</dbReference>
<accession>A0A2I0KPG3</accession>
<gene>
    <name evidence="2" type="ORF">CRG98_009254</name>
</gene>
<dbReference type="Gene3D" id="3.40.50.720">
    <property type="entry name" value="NAD(P)-binding Rossmann-like Domain"/>
    <property type="match status" value="1"/>
</dbReference>
<dbReference type="Gene3D" id="3.90.25.10">
    <property type="entry name" value="UDP-galactose 4-epimerase, domain 1"/>
    <property type="match status" value="1"/>
</dbReference>
<dbReference type="Proteomes" id="UP000233551">
    <property type="component" value="Unassembled WGS sequence"/>
</dbReference>
<evidence type="ECO:0000313" key="2">
    <source>
        <dbReference type="EMBL" id="PKI70374.1"/>
    </source>
</evidence>
<proteinExistence type="predicted"/>
<dbReference type="InterPro" id="IPR008030">
    <property type="entry name" value="NmrA-like"/>
</dbReference>
<dbReference type="STRING" id="22663.A0A2I0KPG3"/>
<evidence type="ECO:0000259" key="1">
    <source>
        <dbReference type="Pfam" id="PF05368"/>
    </source>
</evidence>
<dbReference type="SUPFAM" id="SSF51735">
    <property type="entry name" value="NAD(P)-binding Rossmann-fold domains"/>
    <property type="match status" value="1"/>
</dbReference>
<evidence type="ECO:0000313" key="3">
    <source>
        <dbReference type="Proteomes" id="UP000233551"/>
    </source>
</evidence>
<comment type="caution">
    <text evidence="2">The sequence shown here is derived from an EMBL/GenBank/DDBJ whole genome shotgun (WGS) entry which is preliminary data.</text>
</comment>
<dbReference type="InterPro" id="IPR050608">
    <property type="entry name" value="NmrA-type/Isoflavone_red_sf"/>
</dbReference>
<organism evidence="2 3">
    <name type="scientific">Punica granatum</name>
    <name type="common">Pomegranate</name>
    <dbReference type="NCBI Taxonomy" id="22663"/>
    <lineage>
        <taxon>Eukaryota</taxon>
        <taxon>Viridiplantae</taxon>
        <taxon>Streptophyta</taxon>
        <taxon>Embryophyta</taxon>
        <taxon>Tracheophyta</taxon>
        <taxon>Spermatophyta</taxon>
        <taxon>Magnoliopsida</taxon>
        <taxon>eudicotyledons</taxon>
        <taxon>Gunneridae</taxon>
        <taxon>Pentapetalae</taxon>
        <taxon>rosids</taxon>
        <taxon>malvids</taxon>
        <taxon>Myrtales</taxon>
        <taxon>Lythraceae</taxon>
        <taxon>Punica</taxon>
    </lineage>
</organism>
<dbReference type="PANTHER" id="PTHR43349:SF89">
    <property type="entry name" value="LEUCANTHOCYANIDIN REDUCTASE"/>
    <property type="match status" value="1"/>
</dbReference>